<dbReference type="GO" id="GO:0007600">
    <property type="term" value="P:sensory perception"/>
    <property type="evidence" value="ECO:0007669"/>
    <property type="project" value="InterPro"/>
</dbReference>
<dbReference type="InterPro" id="IPR036249">
    <property type="entry name" value="Thioredoxin-like_sf"/>
</dbReference>
<dbReference type="Pfam" id="PF13905">
    <property type="entry name" value="Thioredoxin_8"/>
    <property type="match status" value="1"/>
</dbReference>
<dbReference type="InterPro" id="IPR029519">
    <property type="entry name" value="RdCVF2"/>
</dbReference>
<dbReference type="Gene3D" id="3.40.30.10">
    <property type="entry name" value="Glutaredoxin"/>
    <property type="match status" value="1"/>
</dbReference>
<feature type="domain" description="Thioredoxin" evidence="1">
    <location>
        <begin position="1"/>
        <end position="145"/>
    </location>
</feature>
<name>A0A224YLK0_9ACAR</name>
<dbReference type="InterPro" id="IPR012336">
    <property type="entry name" value="Thioredoxin-like_fold"/>
</dbReference>
<dbReference type="GO" id="GO:0045494">
    <property type="term" value="P:photoreceptor cell maintenance"/>
    <property type="evidence" value="ECO:0007669"/>
    <property type="project" value="InterPro"/>
</dbReference>
<accession>A0A224YLK0</accession>
<dbReference type="PANTHER" id="PTHR46762:SF1">
    <property type="entry name" value="NUCLEOREDOXIN-LIKE PROTEIN 2"/>
    <property type="match status" value="1"/>
</dbReference>
<evidence type="ECO:0000259" key="1">
    <source>
        <dbReference type="PROSITE" id="PS51352"/>
    </source>
</evidence>
<protein>
    <submittedName>
        <fullName evidence="2">16 kDa thioredoxion</fullName>
    </submittedName>
</protein>
<organism evidence="2">
    <name type="scientific">Rhipicephalus zambeziensis</name>
    <dbReference type="NCBI Taxonomy" id="60191"/>
    <lineage>
        <taxon>Eukaryota</taxon>
        <taxon>Metazoa</taxon>
        <taxon>Ecdysozoa</taxon>
        <taxon>Arthropoda</taxon>
        <taxon>Chelicerata</taxon>
        <taxon>Arachnida</taxon>
        <taxon>Acari</taxon>
        <taxon>Parasitiformes</taxon>
        <taxon>Ixodida</taxon>
        <taxon>Ixodoidea</taxon>
        <taxon>Ixodidae</taxon>
        <taxon>Rhipicephalinae</taxon>
        <taxon>Rhipicephalus</taxon>
        <taxon>Rhipicephalus</taxon>
    </lineage>
</organism>
<dbReference type="SUPFAM" id="SSF52833">
    <property type="entry name" value="Thioredoxin-like"/>
    <property type="match status" value="1"/>
</dbReference>
<dbReference type="InterPro" id="IPR013766">
    <property type="entry name" value="Thioredoxin_domain"/>
</dbReference>
<dbReference type="PROSITE" id="PS51352">
    <property type="entry name" value="THIOREDOXIN_2"/>
    <property type="match status" value="1"/>
</dbReference>
<proteinExistence type="predicted"/>
<sequence length="145" mass="16399">MDMFAGKTLIRADGSEHPAEEVLCDVKVVALYFSAHWCPPCRHFTPILADAYAEAKEALPCGAEVVFVSLDNSEEDMVKYMDECHGNWYAIKYEDPWREELARKYVTGIPTLIVFKMDGTVISSCGREEVQDQGPEAFRQWADKA</sequence>
<dbReference type="PANTHER" id="PTHR46762">
    <property type="entry name" value="NUCLEOREDOXIN-LIKE PROTEIN 2"/>
    <property type="match status" value="1"/>
</dbReference>
<dbReference type="EMBL" id="GFPF01005473">
    <property type="protein sequence ID" value="MAA16619.1"/>
    <property type="molecule type" value="Transcribed_RNA"/>
</dbReference>
<reference evidence="2" key="1">
    <citation type="journal article" date="2017" name="Parasit. Vectors">
        <title>Sialotranscriptomics of Rhipicephalus zambeziensis reveals intricate expression profiles of secretory proteins and suggests tight temporal transcriptional regulation during blood-feeding.</title>
        <authorList>
            <person name="de Castro M.H."/>
            <person name="de Klerk D."/>
            <person name="Pienaar R."/>
            <person name="Rees D.J.G."/>
            <person name="Mans B.J."/>
        </authorList>
    </citation>
    <scope>NUCLEOTIDE SEQUENCE</scope>
    <source>
        <tissue evidence="2">Salivary glands</tissue>
    </source>
</reference>
<evidence type="ECO:0000313" key="2">
    <source>
        <dbReference type="EMBL" id="MAA16619.1"/>
    </source>
</evidence>
<dbReference type="AlphaFoldDB" id="A0A224YLK0"/>